<dbReference type="Proteomes" id="UP000177785">
    <property type="component" value="Unassembled WGS sequence"/>
</dbReference>
<name>A0A1G2G758_9BACT</name>
<evidence type="ECO:0000313" key="3">
    <source>
        <dbReference type="Proteomes" id="UP000177785"/>
    </source>
</evidence>
<feature type="transmembrane region" description="Helical" evidence="1">
    <location>
        <begin position="12"/>
        <end position="30"/>
    </location>
</feature>
<proteinExistence type="predicted"/>
<keyword evidence="1" id="KW-0812">Transmembrane</keyword>
<evidence type="ECO:0000256" key="1">
    <source>
        <dbReference type="SAM" id="Phobius"/>
    </source>
</evidence>
<sequence>MLTMSAQVNKSLVNFLLLTIVGAAVTLFLLQKTDEGLQEIETLTETPYYKSLKYLTERDFAPASVSGQTFQTRKFQFSVNYPDGWTVAERPGYVAFNDPERLRAGYQGDAATITSLADVSRDDAIRSAFFVRQGDKYIAVGRLGAKGGSVVETTINGKYVLVGQLVVGVYGDKGYLGLADDFRAFVSDGKRHAIIDVIGSRTVLDDMVASFNFLE</sequence>
<keyword evidence="1" id="KW-0472">Membrane</keyword>
<gene>
    <name evidence="2" type="ORF">A2756_02850</name>
</gene>
<keyword evidence="1" id="KW-1133">Transmembrane helix</keyword>
<comment type="caution">
    <text evidence="2">The sequence shown here is derived from an EMBL/GenBank/DDBJ whole genome shotgun (WGS) entry which is preliminary data.</text>
</comment>
<dbReference type="AlphaFoldDB" id="A0A1G2G758"/>
<evidence type="ECO:0000313" key="2">
    <source>
        <dbReference type="EMBL" id="OGZ45820.1"/>
    </source>
</evidence>
<reference evidence="2 3" key="1">
    <citation type="journal article" date="2016" name="Nat. Commun.">
        <title>Thousands of microbial genomes shed light on interconnected biogeochemical processes in an aquifer system.</title>
        <authorList>
            <person name="Anantharaman K."/>
            <person name="Brown C.T."/>
            <person name="Hug L.A."/>
            <person name="Sharon I."/>
            <person name="Castelle C.J."/>
            <person name="Probst A.J."/>
            <person name="Thomas B.C."/>
            <person name="Singh A."/>
            <person name="Wilkins M.J."/>
            <person name="Karaoz U."/>
            <person name="Brodie E.L."/>
            <person name="Williams K.H."/>
            <person name="Hubbard S.S."/>
            <person name="Banfield J.F."/>
        </authorList>
    </citation>
    <scope>NUCLEOTIDE SEQUENCE [LARGE SCALE GENOMIC DNA]</scope>
</reference>
<dbReference type="STRING" id="1802115.A2756_02850"/>
<protein>
    <submittedName>
        <fullName evidence="2">Uncharacterized protein</fullName>
    </submittedName>
</protein>
<accession>A0A1G2G758</accession>
<organism evidence="2 3">
    <name type="scientific">Candidatus Ryanbacteria bacterium RIFCSPHIGHO2_01_FULL_48_27</name>
    <dbReference type="NCBI Taxonomy" id="1802115"/>
    <lineage>
        <taxon>Bacteria</taxon>
        <taxon>Candidatus Ryaniibacteriota</taxon>
    </lineage>
</organism>
<dbReference type="EMBL" id="MHNL01000005">
    <property type="protein sequence ID" value="OGZ45820.1"/>
    <property type="molecule type" value="Genomic_DNA"/>
</dbReference>